<protein>
    <submittedName>
        <fullName evidence="1">Uncharacterized protein</fullName>
    </submittedName>
</protein>
<accession>A0AAP9RHD1</accession>
<gene>
    <name evidence="1" type="ORF">FF104_12045</name>
</gene>
<evidence type="ECO:0000313" key="1">
    <source>
        <dbReference type="EMBL" id="QMW91671.1"/>
    </source>
</evidence>
<dbReference type="EMBL" id="CP040626">
    <property type="protein sequence ID" value="QMW91671.1"/>
    <property type="molecule type" value="Genomic_DNA"/>
</dbReference>
<evidence type="ECO:0000313" key="2">
    <source>
        <dbReference type="Proteomes" id="UP000515243"/>
    </source>
</evidence>
<dbReference type="AlphaFoldDB" id="A0AAP9RHD1"/>
<reference evidence="1 2" key="1">
    <citation type="submission" date="2019-05" db="EMBL/GenBank/DDBJ databases">
        <authorList>
            <person name="Schori C."/>
            <person name="Ahrens C."/>
        </authorList>
    </citation>
    <scope>NUCLEOTIDE SEQUENCE [LARGE SCALE GENOMIC DNA]</scope>
    <source>
        <strain evidence="1 2">DSM 10702</strain>
    </source>
</reference>
<name>A0AAP9RHD1_CLOBU</name>
<dbReference type="Proteomes" id="UP000515243">
    <property type="component" value="Chromosome 1"/>
</dbReference>
<organism evidence="1 2">
    <name type="scientific">Clostridium butyricum</name>
    <dbReference type="NCBI Taxonomy" id="1492"/>
    <lineage>
        <taxon>Bacteria</taxon>
        <taxon>Bacillati</taxon>
        <taxon>Bacillota</taxon>
        <taxon>Clostridia</taxon>
        <taxon>Eubacteriales</taxon>
        <taxon>Clostridiaceae</taxon>
        <taxon>Clostridium</taxon>
    </lineage>
</organism>
<sequence length="164" mass="19674">MEVSKYVIERIKKVKWFQNCGNKLEITLIYDESYANDVKSVIKHISSTRWENVGIEEKNRLTSYLFKNYPDKYHQVWNDMVKDIKKNILPEIKEDIINNANEFKVNEAEIINQIEWDMLMIIMAYTYCEYMEPTFYEEILKIYENGNIPCGWKGTYPNGKIIIY</sequence>
<dbReference type="GeneID" id="92944908"/>
<proteinExistence type="predicted"/>
<dbReference type="RefSeq" id="WP_035761556.1">
    <property type="nucleotide sequence ID" value="NZ_AP019716.1"/>
</dbReference>